<dbReference type="InterPro" id="IPR002172">
    <property type="entry name" value="LDrepeatLR_classA_rpt"/>
</dbReference>
<evidence type="ECO:0000256" key="2">
    <source>
        <dbReference type="PROSITE-ProRule" id="PRU00124"/>
    </source>
</evidence>
<dbReference type="AlphaFoldDB" id="A0A915EBA1"/>
<dbReference type="InterPro" id="IPR036055">
    <property type="entry name" value="LDL_receptor-like_sf"/>
</dbReference>
<accession>A0A915EBA1</accession>
<reference evidence="4" key="1">
    <citation type="submission" date="2022-11" db="UniProtKB">
        <authorList>
            <consortium name="WormBaseParasite"/>
        </authorList>
    </citation>
    <scope>IDENTIFICATION</scope>
</reference>
<evidence type="ECO:0000313" key="4">
    <source>
        <dbReference type="WBParaSite" id="jg4829"/>
    </source>
</evidence>
<dbReference type="InterPro" id="IPR023415">
    <property type="entry name" value="LDLR_class-A_CS"/>
</dbReference>
<dbReference type="Proteomes" id="UP000887574">
    <property type="component" value="Unplaced"/>
</dbReference>
<dbReference type="PROSITE" id="PS01209">
    <property type="entry name" value="LDLRA_1"/>
    <property type="match status" value="1"/>
</dbReference>
<dbReference type="Gene3D" id="4.10.400.10">
    <property type="entry name" value="Low-density Lipoprotein Receptor"/>
    <property type="match status" value="1"/>
</dbReference>
<evidence type="ECO:0000313" key="3">
    <source>
        <dbReference type="Proteomes" id="UP000887574"/>
    </source>
</evidence>
<dbReference type="SUPFAM" id="SSF57424">
    <property type="entry name" value="LDL receptor-like module"/>
    <property type="match status" value="1"/>
</dbReference>
<keyword evidence="3" id="KW-1185">Reference proteome</keyword>
<proteinExistence type="predicted"/>
<dbReference type="CDD" id="cd00112">
    <property type="entry name" value="LDLa"/>
    <property type="match status" value="1"/>
</dbReference>
<name>A0A915EBA1_9BILA</name>
<protein>
    <submittedName>
        <fullName evidence="4">Uncharacterized protein</fullName>
    </submittedName>
</protein>
<feature type="disulfide bond" evidence="2">
    <location>
        <begin position="160"/>
        <end position="175"/>
    </location>
</feature>
<dbReference type="WBParaSite" id="jg4829">
    <property type="protein sequence ID" value="jg4829"/>
    <property type="gene ID" value="jg4829"/>
</dbReference>
<organism evidence="3 4">
    <name type="scientific">Ditylenchus dipsaci</name>
    <dbReference type="NCBI Taxonomy" id="166011"/>
    <lineage>
        <taxon>Eukaryota</taxon>
        <taxon>Metazoa</taxon>
        <taxon>Ecdysozoa</taxon>
        <taxon>Nematoda</taxon>
        <taxon>Chromadorea</taxon>
        <taxon>Rhabditida</taxon>
        <taxon>Tylenchina</taxon>
        <taxon>Tylenchomorpha</taxon>
        <taxon>Sphaerularioidea</taxon>
        <taxon>Anguinidae</taxon>
        <taxon>Anguininae</taxon>
        <taxon>Ditylenchus</taxon>
    </lineage>
</organism>
<sequence>MRRDRLEVQRSVQVGSMPVNHPENAFKQKKCVIIDMTATMEAMTYFLNAKHEDERRRLLSLNSSPSSSQAPTSRECTDQEFRCPNCLTTYVFTMKNCVIVETTVVCDWSDEQNCDSGSIEDMEEENERRETRAKAVTVCAAGEFQCKGGSKLCIAGVKKCNREYECDDGSDELDCHYFREAHNRAATARDEKERRRLHYEHHLRLVQQHREKLRLEEERRRAQRLLGWFITEFFVVKIFGCNFHAKFL</sequence>
<dbReference type="SMART" id="SM00192">
    <property type="entry name" value="LDLa"/>
    <property type="match status" value="1"/>
</dbReference>
<dbReference type="PROSITE" id="PS50068">
    <property type="entry name" value="LDLRA_2"/>
    <property type="match status" value="1"/>
</dbReference>
<evidence type="ECO:0000256" key="1">
    <source>
        <dbReference type="ARBA" id="ARBA00023157"/>
    </source>
</evidence>
<keyword evidence="1 2" id="KW-1015">Disulfide bond</keyword>
<comment type="caution">
    <text evidence="2">Lacks conserved residue(s) required for the propagation of feature annotation.</text>
</comment>
<dbReference type="Pfam" id="PF00057">
    <property type="entry name" value="Ldl_recept_a"/>
    <property type="match status" value="1"/>
</dbReference>